<dbReference type="AlphaFoldDB" id="A0A8J7SLS2"/>
<comment type="caution">
    <text evidence="2">The sequence shown here is derived from an EMBL/GenBank/DDBJ whole genome shotgun (WGS) entry which is preliminary data.</text>
</comment>
<proteinExistence type="predicted"/>
<evidence type="ECO:0000313" key="3">
    <source>
        <dbReference type="Proteomes" id="UP000624703"/>
    </source>
</evidence>
<dbReference type="Proteomes" id="UP000624703">
    <property type="component" value="Unassembled WGS sequence"/>
</dbReference>
<dbReference type="EMBL" id="JAENIM010000039">
    <property type="protein sequence ID" value="MBK1791560.1"/>
    <property type="molecule type" value="Genomic_DNA"/>
</dbReference>
<organism evidence="2 3">
    <name type="scientific">Persicirhabdus sediminis</name>
    <dbReference type="NCBI Taxonomy" id="454144"/>
    <lineage>
        <taxon>Bacteria</taxon>
        <taxon>Pseudomonadati</taxon>
        <taxon>Verrucomicrobiota</taxon>
        <taxon>Verrucomicrobiia</taxon>
        <taxon>Verrucomicrobiales</taxon>
        <taxon>Verrucomicrobiaceae</taxon>
        <taxon>Persicirhabdus</taxon>
    </lineage>
</organism>
<keyword evidence="3" id="KW-1185">Reference proteome</keyword>
<dbReference type="RefSeq" id="WP_200311560.1">
    <property type="nucleotide sequence ID" value="NZ_JAENIM010000039.1"/>
</dbReference>
<feature type="signal peptide" evidence="1">
    <location>
        <begin position="1"/>
        <end position="23"/>
    </location>
</feature>
<sequence>MMKSLFIPLGLLGSFALVGSLSAEETYTLYKADFKMPKGSSWTEKSQMQMKEMQMQMVAGGQQMEGKMSQLVSEENKFTQQELDKIKIDVITKSSGGEVEIAGQKMPSPVTDGALKGKELLATPAEGGWQVNLIAGEANAVEAAELETLSHVLNDVSAEKIYGAEKRKIGDSWKVKATAFPGFENVDNAKGEMTVTFIGVGERDGQQAAELEMTFDMSGELEDMGQMMAMKGTAKMFRSLDYFKDLSIEMNMKMTIEGEMPGGSMLMTGDATYGKTISITLP</sequence>
<name>A0A8J7SLS2_9BACT</name>
<feature type="chain" id="PRO_5035264904" description="DUF4412 domain-containing protein" evidence="1">
    <location>
        <begin position="24"/>
        <end position="282"/>
    </location>
</feature>
<gene>
    <name evidence="2" type="ORF">JIN82_10395</name>
</gene>
<accession>A0A8J7SLS2</accession>
<protein>
    <recommendedName>
        <fullName evidence="4">DUF4412 domain-containing protein</fullName>
    </recommendedName>
</protein>
<reference evidence="2" key="1">
    <citation type="submission" date="2021-01" db="EMBL/GenBank/DDBJ databases">
        <title>Modified the classification status of verrucomicrobia.</title>
        <authorList>
            <person name="Feng X."/>
        </authorList>
    </citation>
    <scope>NUCLEOTIDE SEQUENCE</scope>
    <source>
        <strain evidence="2">_KCTC 22039</strain>
    </source>
</reference>
<keyword evidence="1" id="KW-0732">Signal</keyword>
<evidence type="ECO:0000256" key="1">
    <source>
        <dbReference type="SAM" id="SignalP"/>
    </source>
</evidence>
<evidence type="ECO:0008006" key="4">
    <source>
        <dbReference type="Google" id="ProtNLM"/>
    </source>
</evidence>
<evidence type="ECO:0000313" key="2">
    <source>
        <dbReference type="EMBL" id="MBK1791560.1"/>
    </source>
</evidence>